<gene>
    <name evidence="1" type="ORF">DFR67_101253</name>
</gene>
<keyword evidence="2" id="KW-1185">Reference proteome</keyword>
<evidence type="ECO:0000313" key="2">
    <source>
        <dbReference type="Proteomes" id="UP000247591"/>
    </source>
</evidence>
<evidence type="ECO:0000313" key="1">
    <source>
        <dbReference type="EMBL" id="PYE20862.1"/>
    </source>
</evidence>
<dbReference type="AlphaFoldDB" id="A0A318RVW7"/>
<reference evidence="1 2" key="1">
    <citation type="submission" date="2018-06" db="EMBL/GenBank/DDBJ databases">
        <title>Genomic Encyclopedia of Type Strains, Phase IV (KMG-IV): sequencing the most valuable type-strain genomes for metagenomic binning, comparative biology and taxonomic classification.</title>
        <authorList>
            <person name="Goeker M."/>
        </authorList>
    </citation>
    <scope>NUCLEOTIDE SEQUENCE [LARGE SCALE GENOMIC DNA]</scope>
    <source>
        <strain evidence="1 2">DSM 45521</strain>
    </source>
</reference>
<name>A0A318RVW7_WILLI</name>
<dbReference type="EMBL" id="QJSP01000001">
    <property type="protein sequence ID" value="PYE20862.1"/>
    <property type="molecule type" value="Genomic_DNA"/>
</dbReference>
<protein>
    <submittedName>
        <fullName evidence="1">Uncharacterized protein</fullName>
    </submittedName>
</protein>
<sequence>MQWSFGGSLGEGEGGCVDWNISNIARMGEVEASLAHVLEVVVGVSAGAGDAGRERFEVQF</sequence>
<organism evidence="1 2">
    <name type="scientific">Williamsia limnetica</name>
    <dbReference type="NCBI Taxonomy" id="882452"/>
    <lineage>
        <taxon>Bacteria</taxon>
        <taxon>Bacillati</taxon>
        <taxon>Actinomycetota</taxon>
        <taxon>Actinomycetes</taxon>
        <taxon>Mycobacteriales</taxon>
        <taxon>Nocardiaceae</taxon>
        <taxon>Williamsia</taxon>
    </lineage>
</organism>
<comment type="caution">
    <text evidence="1">The sequence shown here is derived from an EMBL/GenBank/DDBJ whole genome shotgun (WGS) entry which is preliminary data.</text>
</comment>
<accession>A0A318RVW7</accession>
<proteinExistence type="predicted"/>
<dbReference type="Proteomes" id="UP000247591">
    <property type="component" value="Unassembled WGS sequence"/>
</dbReference>